<gene>
    <name evidence="2" type="ORF">N657DRAFT_640640</name>
</gene>
<feature type="domain" description="HTH psq-type" evidence="1">
    <location>
        <begin position="9"/>
        <end position="45"/>
    </location>
</feature>
<dbReference type="Proteomes" id="UP001302602">
    <property type="component" value="Unassembled WGS sequence"/>
</dbReference>
<dbReference type="RefSeq" id="XP_062650550.1">
    <property type="nucleotide sequence ID" value="XM_062792009.1"/>
</dbReference>
<dbReference type="AlphaFoldDB" id="A0AAN6U5Z4"/>
<organism evidence="2 3">
    <name type="scientific">Parathielavia appendiculata</name>
    <dbReference type="NCBI Taxonomy" id="2587402"/>
    <lineage>
        <taxon>Eukaryota</taxon>
        <taxon>Fungi</taxon>
        <taxon>Dikarya</taxon>
        <taxon>Ascomycota</taxon>
        <taxon>Pezizomycotina</taxon>
        <taxon>Sordariomycetes</taxon>
        <taxon>Sordariomycetidae</taxon>
        <taxon>Sordariales</taxon>
        <taxon>Chaetomiaceae</taxon>
        <taxon>Parathielavia</taxon>
    </lineage>
</organism>
<sequence length="59" mass="6778">MVNLREQCIQSALQNIQDGVSLRIASRRWNIPRATLSDYMHGAETRRKSQILGQRLSPL</sequence>
<dbReference type="SUPFAM" id="SSF46689">
    <property type="entry name" value="Homeodomain-like"/>
    <property type="match status" value="1"/>
</dbReference>
<dbReference type="GO" id="GO:0003677">
    <property type="term" value="F:DNA binding"/>
    <property type="evidence" value="ECO:0007669"/>
    <property type="project" value="InterPro"/>
</dbReference>
<accession>A0AAN6U5Z4</accession>
<name>A0AAN6U5Z4_9PEZI</name>
<protein>
    <recommendedName>
        <fullName evidence="1">HTH psq-type domain-containing protein</fullName>
    </recommendedName>
</protein>
<evidence type="ECO:0000313" key="3">
    <source>
        <dbReference type="Proteomes" id="UP001302602"/>
    </source>
</evidence>
<dbReference type="InterPro" id="IPR009057">
    <property type="entry name" value="Homeodomain-like_sf"/>
</dbReference>
<dbReference type="Pfam" id="PF05225">
    <property type="entry name" value="HTH_psq"/>
    <property type="match status" value="1"/>
</dbReference>
<evidence type="ECO:0000259" key="1">
    <source>
        <dbReference type="Pfam" id="PF05225"/>
    </source>
</evidence>
<proteinExistence type="predicted"/>
<reference evidence="2" key="2">
    <citation type="submission" date="2023-05" db="EMBL/GenBank/DDBJ databases">
        <authorList>
            <consortium name="Lawrence Berkeley National Laboratory"/>
            <person name="Steindorff A."/>
            <person name="Hensen N."/>
            <person name="Bonometti L."/>
            <person name="Westerberg I."/>
            <person name="Brannstrom I.O."/>
            <person name="Guillou S."/>
            <person name="Cros-Aarteil S."/>
            <person name="Calhoun S."/>
            <person name="Haridas S."/>
            <person name="Kuo A."/>
            <person name="Mondo S."/>
            <person name="Pangilinan J."/>
            <person name="Riley R."/>
            <person name="Labutti K."/>
            <person name="Andreopoulos B."/>
            <person name="Lipzen A."/>
            <person name="Chen C."/>
            <person name="Yanf M."/>
            <person name="Daum C."/>
            <person name="Ng V."/>
            <person name="Clum A."/>
            <person name="Ohm R."/>
            <person name="Martin F."/>
            <person name="Silar P."/>
            <person name="Natvig D."/>
            <person name="Lalanne C."/>
            <person name="Gautier V."/>
            <person name="Ament-Velasquez S.L."/>
            <person name="Kruys A."/>
            <person name="Hutchinson M.I."/>
            <person name="Powell A.J."/>
            <person name="Barry K."/>
            <person name="Miller A.N."/>
            <person name="Grigoriev I.V."/>
            <person name="Debuchy R."/>
            <person name="Gladieux P."/>
            <person name="Thoren M.H."/>
            <person name="Johannesson H."/>
        </authorList>
    </citation>
    <scope>NUCLEOTIDE SEQUENCE</scope>
    <source>
        <strain evidence="2">CBS 731.68</strain>
    </source>
</reference>
<dbReference type="EMBL" id="MU853224">
    <property type="protein sequence ID" value="KAK4126779.1"/>
    <property type="molecule type" value="Genomic_DNA"/>
</dbReference>
<dbReference type="InterPro" id="IPR007889">
    <property type="entry name" value="HTH_Psq"/>
</dbReference>
<evidence type="ECO:0000313" key="2">
    <source>
        <dbReference type="EMBL" id="KAK4126779.1"/>
    </source>
</evidence>
<comment type="caution">
    <text evidence="2">The sequence shown here is derived from an EMBL/GenBank/DDBJ whole genome shotgun (WGS) entry which is preliminary data.</text>
</comment>
<dbReference type="GeneID" id="87828778"/>
<reference evidence="2" key="1">
    <citation type="journal article" date="2023" name="Mol. Phylogenet. Evol.">
        <title>Genome-scale phylogeny and comparative genomics of the fungal order Sordariales.</title>
        <authorList>
            <person name="Hensen N."/>
            <person name="Bonometti L."/>
            <person name="Westerberg I."/>
            <person name="Brannstrom I.O."/>
            <person name="Guillou S."/>
            <person name="Cros-Aarteil S."/>
            <person name="Calhoun S."/>
            <person name="Haridas S."/>
            <person name="Kuo A."/>
            <person name="Mondo S."/>
            <person name="Pangilinan J."/>
            <person name="Riley R."/>
            <person name="LaButti K."/>
            <person name="Andreopoulos B."/>
            <person name="Lipzen A."/>
            <person name="Chen C."/>
            <person name="Yan M."/>
            <person name="Daum C."/>
            <person name="Ng V."/>
            <person name="Clum A."/>
            <person name="Steindorff A."/>
            <person name="Ohm R.A."/>
            <person name="Martin F."/>
            <person name="Silar P."/>
            <person name="Natvig D.O."/>
            <person name="Lalanne C."/>
            <person name="Gautier V."/>
            <person name="Ament-Velasquez S.L."/>
            <person name="Kruys A."/>
            <person name="Hutchinson M.I."/>
            <person name="Powell A.J."/>
            <person name="Barry K."/>
            <person name="Miller A.N."/>
            <person name="Grigoriev I.V."/>
            <person name="Debuchy R."/>
            <person name="Gladieux P."/>
            <person name="Hiltunen Thoren M."/>
            <person name="Johannesson H."/>
        </authorList>
    </citation>
    <scope>NUCLEOTIDE SEQUENCE</scope>
    <source>
        <strain evidence="2">CBS 731.68</strain>
    </source>
</reference>
<dbReference type="Gene3D" id="1.10.10.60">
    <property type="entry name" value="Homeodomain-like"/>
    <property type="match status" value="1"/>
</dbReference>
<keyword evidence="3" id="KW-1185">Reference proteome</keyword>